<reference evidence="2" key="1">
    <citation type="journal article" date="2019" name="Int. J. Syst. Evol. Microbiol.">
        <title>The Global Catalogue of Microorganisms (GCM) 10K type strain sequencing project: providing services to taxonomists for standard genome sequencing and annotation.</title>
        <authorList>
            <consortium name="The Broad Institute Genomics Platform"/>
            <consortium name="The Broad Institute Genome Sequencing Center for Infectious Disease"/>
            <person name="Wu L."/>
            <person name="Ma J."/>
        </authorList>
    </citation>
    <scope>NUCLEOTIDE SEQUENCE [LARGE SCALE GENOMIC DNA]</scope>
    <source>
        <strain evidence="2">CCUG 53816</strain>
    </source>
</reference>
<proteinExistence type="predicted"/>
<evidence type="ECO:0000313" key="2">
    <source>
        <dbReference type="Proteomes" id="UP001595783"/>
    </source>
</evidence>
<dbReference type="Proteomes" id="UP001595783">
    <property type="component" value="Unassembled WGS sequence"/>
</dbReference>
<comment type="caution">
    <text evidence="1">The sequence shown here is derived from an EMBL/GenBank/DDBJ whole genome shotgun (WGS) entry which is preliminary data.</text>
</comment>
<organism evidence="1 2">
    <name type="scientific">Helicobacter baculiformis</name>
    <dbReference type="NCBI Taxonomy" id="427351"/>
    <lineage>
        <taxon>Bacteria</taxon>
        <taxon>Pseudomonadati</taxon>
        <taxon>Campylobacterota</taxon>
        <taxon>Epsilonproteobacteria</taxon>
        <taxon>Campylobacterales</taxon>
        <taxon>Helicobacteraceae</taxon>
        <taxon>Helicobacter</taxon>
    </lineage>
</organism>
<accession>A0ABV7ZEM3</accession>
<protein>
    <submittedName>
        <fullName evidence="1">Uncharacterized protein</fullName>
    </submittedName>
</protein>
<name>A0ABV7ZEM3_9HELI</name>
<keyword evidence="2" id="KW-1185">Reference proteome</keyword>
<dbReference type="EMBL" id="JBHRZO010000002">
    <property type="protein sequence ID" value="MFC3847004.1"/>
    <property type="molecule type" value="Genomic_DNA"/>
</dbReference>
<gene>
    <name evidence="1" type="ORF">ACFOPX_00430</name>
</gene>
<dbReference type="RefSeq" id="WP_104752218.1">
    <property type="nucleotide sequence ID" value="NZ_FZMF01000015.1"/>
</dbReference>
<sequence length="179" mass="20445">MPDLPLEHFRQLCHAHGHFTRLVPCALLVEYAPYTPDFEAEYLQLEQRESARAWQTFSHGKDHDAMLFKALSDIYEKLTHLEQALQAQQQPLLPLESQGVLCVLGHGVMGVQTESFTPPCEYYLRFKLAQPYQILVAIARAFDRRMLSVVRMHASHVKEMDSYIAAQELASLKGSKTCN</sequence>
<evidence type="ECO:0000313" key="1">
    <source>
        <dbReference type="EMBL" id="MFC3847004.1"/>
    </source>
</evidence>